<evidence type="ECO:0000313" key="1">
    <source>
        <dbReference type="EMBL" id="SCM71604.1"/>
    </source>
</evidence>
<accession>A0A212L211</accession>
<proteinExistence type="predicted"/>
<organism evidence="1">
    <name type="scientific">uncultured Pleomorphomonas sp</name>
    <dbReference type="NCBI Taxonomy" id="442121"/>
    <lineage>
        <taxon>Bacteria</taxon>
        <taxon>Pseudomonadati</taxon>
        <taxon>Pseudomonadota</taxon>
        <taxon>Alphaproteobacteria</taxon>
        <taxon>Hyphomicrobiales</taxon>
        <taxon>Pleomorphomonadaceae</taxon>
        <taxon>Pleomorphomonas</taxon>
        <taxon>environmental samples</taxon>
    </lineage>
</organism>
<reference evidence="1" key="1">
    <citation type="submission" date="2016-08" db="EMBL/GenBank/DDBJ databases">
        <authorList>
            <person name="Seilhamer J.J."/>
        </authorList>
    </citation>
    <scope>NUCLEOTIDE SEQUENCE</scope>
    <source>
        <strain evidence="1">86</strain>
    </source>
</reference>
<sequence length="152" mass="16170">MADRIEVTAALMTEIEAKAKAATGGPWAADGCYVDSPNSCLIYDEGGHDEDDARHIARMDPPTTLALIAHIRALEAENADPNTGELEALQRVAAAAASARLKALKEAEALIAQHSVQHTSTGPVLIKRFDGDREGLVYAAAIRALAEKEQLK</sequence>
<gene>
    <name evidence="1" type="ORF">KL86PLE_100282</name>
</gene>
<name>A0A212L211_9HYPH</name>
<dbReference type="RefSeq" id="WP_288199083.1">
    <property type="nucleotide sequence ID" value="NZ_LT608334.1"/>
</dbReference>
<dbReference type="AlphaFoldDB" id="A0A212L211"/>
<dbReference type="EMBL" id="FMJD01000002">
    <property type="protein sequence ID" value="SCM71604.1"/>
    <property type="molecule type" value="Genomic_DNA"/>
</dbReference>
<protein>
    <submittedName>
        <fullName evidence="1">Uncharacterized protein</fullName>
    </submittedName>
</protein>